<keyword evidence="1" id="KW-0472">Membrane</keyword>
<dbReference type="EMBL" id="OZ075130">
    <property type="protein sequence ID" value="CAL4978310.1"/>
    <property type="molecule type" value="Genomic_DNA"/>
</dbReference>
<gene>
    <name evidence="3" type="ORF">URODEC1_LOCUS119823</name>
    <name evidence="2" type="ORF">URODEC1_LOCUS54661</name>
</gene>
<protein>
    <submittedName>
        <fullName evidence="3">Uncharacterized protein</fullName>
    </submittedName>
</protein>
<feature type="transmembrane region" description="Helical" evidence="1">
    <location>
        <begin position="137"/>
        <end position="165"/>
    </location>
</feature>
<dbReference type="EMBL" id="CAXIPR030000501">
    <property type="protein sequence ID" value="CAM0146205.1"/>
    <property type="molecule type" value="Genomic_DNA"/>
</dbReference>
<proteinExistence type="predicted"/>
<reference evidence="3 4" key="1">
    <citation type="submission" date="2024-10" db="EMBL/GenBank/DDBJ databases">
        <authorList>
            <person name="Ryan C."/>
        </authorList>
    </citation>
    <scope>NUCLEOTIDE SEQUENCE [LARGE SCALE GENOMIC DNA]</scope>
</reference>
<dbReference type="Proteomes" id="UP001497457">
    <property type="component" value="Chromosome 20rd"/>
</dbReference>
<keyword evidence="1" id="KW-0812">Transmembrane</keyword>
<evidence type="ECO:0000256" key="1">
    <source>
        <dbReference type="SAM" id="Phobius"/>
    </source>
</evidence>
<evidence type="ECO:0000313" key="2">
    <source>
        <dbReference type="EMBL" id="CAL4978310.1"/>
    </source>
</evidence>
<sequence length="254" mass="25919">MGISNRLRPALGRITSSVASTASYGITRVLSFTDSFNERTSLLLDAALTHEEQQQAADPALTTAIATTFDIEAAATPAATRSSIHGGGGQEPVAAAAQDAESKRVAKVVQTVCLFGASASLLLFVNPPRRQGRAGGAMYRAHLFFVCLGLFASLGLSMFSIIVARPGDPAVARVQKWGMVAAVASVLAASALRLAVMLPVAASLESAWIAAFVLAGVVGGYLSLAWKFGGGRQQAEASSSGGSDHGAGGVADTV</sequence>
<dbReference type="Proteomes" id="UP001497457">
    <property type="component" value="Unassembled WGS sequence"/>
</dbReference>
<name>A0ABC9GUA0_9POAL</name>
<keyword evidence="4" id="KW-1185">Reference proteome</keyword>
<feature type="transmembrane region" description="Helical" evidence="1">
    <location>
        <begin position="207"/>
        <end position="226"/>
    </location>
</feature>
<accession>A0ABC9GUA0</accession>
<dbReference type="AlphaFoldDB" id="A0ABC9GUA0"/>
<organism evidence="3 4">
    <name type="scientific">Urochloa decumbens</name>
    <dbReference type="NCBI Taxonomy" id="240449"/>
    <lineage>
        <taxon>Eukaryota</taxon>
        <taxon>Viridiplantae</taxon>
        <taxon>Streptophyta</taxon>
        <taxon>Embryophyta</taxon>
        <taxon>Tracheophyta</taxon>
        <taxon>Spermatophyta</taxon>
        <taxon>Magnoliopsida</taxon>
        <taxon>Liliopsida</taxon>
        <taxon>Poales</taxon>
        <taxon>Poaceae</taxon>
        <taxon>PACMAD clade</taxon>
        <taxon>Panicoideae</taxon>
        <taxon>Panicodae</taxon>
        <taxon>Paniceae</taxon>
        <taxon>Melinidinae</taxon>
        <taxon>Urochloa</taxon>
    </lineage>
</organism>
<evidence type="ECO:0000313" key="4">
    <source>
        <dbReference type="Proteomes" id="UP001497457"/>
    </source>
</evidence>
<feature type="transmembrane region" description="Helical" evidence="1">
    <location>
        <begin position="108"/>
        <end position="125"/>
    </location>
</feature>
<keyword evidence="1" id="KW-1133">Transmembrane helix</keyword>
<feature type="transmembrane region" description="Helical" evidence="1">
    <location>
        <begin position="177"/>
        <end position="201"/>
    </location>
</feature>
<evidence type="ECO:0000313" key="3">
    <source>
        <dbReference type="EMBL" id="CAM0146205.1"/>
    </source>
</evidence>